<dbReference type="Gene3D" id="3.40.50.720">
    <property type="entry name" value="NAD(P)-binding Rossmann-like Domain"/>
    <property type="match status" value="1"/>
</dbReference>
<gene>
    <name evidence="5" type="ORF">AWRI3579_g771</name>
</gene>
<dbReference type="PANTHER" id="PTHR24320">
    <property type="entry name" value="RETINOL DEHYDROGENASE"/>
    <property type="match status" value="1"/>
</dbReference>
<dbReference type="SUPFAM" id="SSF51735">
    <property type="entry name" value="NAD(P)-binding Rossmann-fold domains"/>
    <property type="match status" value="1"/>
</dbReference>
<feature type="transmembrane region" description="Helical" evidence="4">
    <location>
        <begin position="281"/>
        <end position="299"/>
    </location>
</feature>
<evidence type="ECO:0000256" key="4">
    <source>
        <dbReference type="SAM" id="Phobius"/>
    </source>
</evidence>
<dbReference type="InParanoid" id="A0A1E5RNT7"/>
<evidence type="ECO:0000256" key="2">
    <source>
        <dbReference type="ARBA" id="ARBA00023002"/>
    </source>
</evidence>
<dbReference type="GO" id="GO:0016491">
    <property type="term" value="F:oxidoreductase activity"/>
    <property type="evidence" value="ECO:0007669"/>
    <property type="project" value="UniProtKB-KW"/>
</dbReference>
<dbReference type="EMBL" id="LPNM01000005">
    <property type="protein sequence ID" value="OEJ88544.1"/>
    <property type="molecule type" value="Genomic_DNA"/>
</dbReference>
<name>A0A1E5RNT7_9ASCO</name>
<organism evidence="5 6">
    <name type="scientific">Hanseniaspora osmophila</name>
    <dbReference type="NCBI Taxonomy" id="56408"/>
    <lineage>
        <taxon>Eukaryota</taxon>
        <taxon>Fungi</taxon>
        <taxon>Dikarya</taxon>
        <taxon>Ascomycota</taxon>
        <taxon>Saccharomycotina</taxon>
        <taxon>Saccharomycetes</taxon>
        <taxon>Saccharomycodales</taxon>
        <taxon>Saccharomycodaceae</taxon>
        <taxon>Hanseniaspora</taxon>
    </lineage>
</organism>
<dbReference type="FunCoup" id="A0A1E5RNT7">
    <property type="interactions" value="93"/>
</dbReference>
<dbReference type="AlphaFoldDB" id="A0A1E5RNT7"/>
<dbReference type="Proteomes" id="UP000095728">
    <property type="component" value="Unassembled WGS sequence"/>
</dbReference>
<proteinExistence type="inferred from homology"/>
<comment type="similarity">
    <text evidence="1">Belongs to the short-chain dehydrogenases/reductases (SDR) family.</text>
</comment>
<keyword evidence="4" id="KW-0812">Transmembrane</keyword>
<keyword evidence="2" id="KW-0560">Oxidoreductase</keyword>
<protein>
    <submittedName>
        <fullName evidence="5">Putative oxidoreductase</fullName>
    </submittedName>
</protein>
<feature type="region of interest" description="Disordered" evidence="3">
    <location>
        <begin position="371"/>
        <end position="410"/>
    </location>
</feature>
<evidence type="ECO:0000313" key="6">
    <source>
        <dbReference type="Proteomes" id="UP000095728"/>
    </source>
</evidence>
<evidence type="ECO:0000256" key="3">
    <source>
        <dbReference type="SAM" id="MobiDB-lite"/>
    </source>
</evidence>
<dbReference type="PANTHER" id="PTHR24320:SF285">
    <property type="entry name" value="RETINOL DEHYDROGENASE 14"/>
    <property type="match status" value="1"/>
</dbReference>
<feature type="compositionally biased region" description="Polar residues" evidence="3">
    <location>
        <begin position="379"/>
        <end position="397"/>
    </location>
</feature>
<reference evidence="6" key="1">
    <citation type="journal article" date="2016" name="Genome Announc.">
        <title>Genome sequences of three species of Hanseniaspora isolated from spontaneous wine fermentations.</title>
        <authorList>
            <person name="Sternes P.R."/>
            <person name="Lee D."/>
            <person name="Kutyna D.R."/>
            <person name="Borneman A.R."/>
        </authorList>
    </citation>
    <scope>NUCLEOTIDE SEQUENCE [LARGE SCALE GENOMIC DNA]</scope>
    <source>
        <strain evidence="6">AWRI3579</strain>
    </source>
</reference>
<dbReference type="STRING" id="56408.A0A1E5RNT7"/>
<keyword evidence="4" id="KW-1133">Transmembrane helix</keyword>
<dbReference type="Pfam" id="PF00106">
    <property type="entry name" value="adh_short"/>
    <property type="match status" value="1"/>
</dbReference>
<evidence type="ECO:0000313" key="5">
    <source>
        <dbReference type="EMBL" id="OEJ88544.1"/>
    </source>
</evidence>
<evidence type="ECO:0000256" key="1">
    <source>
        <dbReference type="ARBA" id="ARBA00006484"/>
    </source>
</evidence>
<keyword evidence="6" id="KW-1185">Reference proteome</keyword>
<dbReference type="InterPro" id="IPR036291">
    <property type="entry name" value="NAD(P)-bd_dom_sf"/>
</dbReference>
<comment type="caution">
    <text evidence="5">The sequence shown here is derived from an EMBL/GenBank/DDBJ whole genome shotgun (WGS) entry which is preliminary data.</text>
</comment>
<accession>A0A1E5RNT7</accession>
<sequence>MPVNIIGSLIIDGPDAIPYYEQITKVLPYATGIGVVKYLFKGRKNTWERNLHGKVYIVTGATSNGMGTSVVLDLAKRGAQLIMLTRRVDEWTTQFVEDLRESTQNELIYLEQCDMSDLYSVRKFATTWLDNTPPRRLDGVVLMHGDAEPWFQNDKRKSSQDGVELQLATNFAGPFHLLNLLLPSFRSQPPDRDVRIIYTTCISQAFGSVNLDDPLLEKKQLNARQFFGTAKLQMSLCCLELQRKITSEKKDDAGSVTVSLVQPGLMRSSSLRTILSNGSPILLLLLYCIILYPLLWLFVKNGHQGAQNILYTLMTPELEKVNLLDYSVKYVVNCTIMKNFARKEFADQELQKKLYEKMESEILGIEKKSAFRRNKAKASGSTKEAASTSGTKSANNTSSSKPAKRKSKKA</sequence>
<dbReference type="InterPro" id="IPR002347">
    <property type="entry name" value="SDR_fam"/>
</dbReference>
<keyword evidence="4" id="KW-0472">Membrane</keyword>
<dbReference type="OrthoDB" id="191979at2759"/>